<dbReference type="PANTHER" id="PTHR46328">
    <property type="entry name" value="FAR-RED IMPAIRED RESPONSIVE (FAR1) FAMILY PROTEIN-RELATED"/>
    <property type="match status" value="1"/>
</dbReference>
<dbReference type="Gramene" id="PUZ75165">
    <property type="protein sequence ID" value="PUZ75165"/>
    <property type="gene ID" value="GQ55_1G128300"/>
</dbReference>
<organism evidence="2 3">
    <name type="scientific">Panicum hallii var. hallii</name>
    <dbReference type="NCBI Taxonomy" id="1504633"/>
    <lineage>
        <taxon>Eukaryota</taxon>
        <taxon>Viridiplantae</taxon>
        <taxon>Streptophyta</taxon>
        <taxon>Embryophyta</taxon>
        <taxon>Tracheophyta</taxon>
        <taxon>Spermatophyta</taxon>
        <taxon>Magnoliopsida</taxon>
        <taxon>Liliopsida</taxon>
        <taxon>Poales</taxon>
        <taxon>Poaceae</taxon>
        <taxon>PACMAD clade</taxon>
        <taxon>Panicoideae</taxon>
        <taxon>Panicodae</taxon>
        <taxon>Paniceae</taxon>
        <taxon>Panicinae</taxon>
        <taxon>Panicum</taxon>
        <taxon>Panicum sect. Panicum</taxon>
    </lineage>
</organism>
<name>A0A2T7F514_9POAL</name>
<gene>
    <name evidence="2" type="ORF">GQ55_1G128300</name>
</gene>
<evidence type="ECO:0000313" key="2">
    <source>
        <dbReference type="EMBL" id="PUZ75165.1"/>
    </source>
</evidence>
<dbReference type="Pfam" id="PF03101">
    <property type="entry name" value="FAR1"/>
    <property type="match status" value="1"/>
</dbReference>
<feature type="domain" description="FAR1" evidence="1">
    <location>
        <begin position="12"/>
        <end position="91"/>
    </location>
</feature>
<sequence length="101" mass="11248">MSFESGDIAYEMYNTYAGKVGFSIRKSDTKRRVDKTMSSKLLVCSKQGHGDAGSSRGSTRTGCNARILFSISREGIWTVQQVELEHNHYLASPGKTHMLRS</sequence>
<protein>
    <recommendedName>
        <fullName evidence="1">FAR1 domain-containing protein</fullName>
    </recommendedName>
</protein>
<dbReference type="Proteomes" id="UP000244336">
    <property type="component" value="Chromosome 1"/>
</dbReference>
<dbReference type="EMBL" id="CM009749">
    <property type="protein sequence ID" value="PUZ75165.1"/>
    <property type="molecule type" value="Genomic_DNA"/>
</dbReference>
<dbReference type="STRING" id="1504633.A0A2T7F514"/>
<keyword evidence="3" id="KW-1185">Reference proteome</keyword>
<proteinExistence type="predicted"/>
<reference evidence="2 3" key="1">
    <citation type="submission" date="2018-04" db="EMBL/GenBank/DDBJ databases">
        <title>WGS assembly of Panicum hallii var. hallii HAL2.</title>
        <authorList>
            <person name="Lovell J."/>
            <person name="Jenkins J."/>
            <person name="Lowry D."/>
            <person name="Mamidi S."/>
            <person name="Sreedasyam A."/>
            <person name="Weng X."/>
            <person name="Barry K."/>
            <person name="Bonette J."/>
            <person name="Campitelli B."/>
            <person name="Daum C."/>
            <person name="Gordon S."/>
            <person name="Gould B."/>
            <person name="Lipzen A."/>
            <person name="MacQueen A."/>
            <person name="Palacio-Mejia J."/>
            <person name="Plott C."/>
            <person name="Shakirov E."/>
            <person name="Shu S."/>
            <person name="Yoshinaga Y."/>
            <person name="Zane M."/>
            <person name="Rokhsar D."/>
            <person name="Grimwood J."/>
            <person name="Schmutz J."/>
            <person name="Juenger T."/>
        </authorList>
    </citation>
    <scope>NUCLEOTIDE SEQUENCE [LARGE SCALE GENOMIC DNA]</scope>
    <source>
        <strain evidence="3">cv. HAL2</strain>
    </source>
</reference>
<dbReference type="OrthoDB" id="690128at2759"/>
<evidence type="ECO:0000259" key="1">
    <source>
        <dbReference type="Pfam" id="PF03101"/>
    </source>
</evidence>
<accession>A0A2T7F514</accession>
<evidence type="ECO:0000313" key="3">
    <source>
        <dbReference type="Proteomes" id="UP000244336"/>
    </source>
</evidence>
<dbReference type="PANTHER" id="PTHR46328:SF34">
    <property type="entry name" value="PROTEIN FAR1-RELATED SEQUENCE 5-LIKE"/>
    <property type="match status" value="1"/>
</dbReference>
<dbReference type="AlphaFoldDB" id="A0A2T7F514"/>
<dbReference type="InterPro" id="IPR004330">
    <property type="entry name" value="FAR1_DNA_bnd_dom"/>
</dbReference>